<dbReference type="InterPro" id="IPR050289">
    <property type="entry name" value="TorD/DmsD_chaperones"/>
</dbReference>
<proteinExistence type="predicted"/>
<evidence type="ECO:0008006" key="5">
    <source>
        <dbReference type="Google" id="ProtNLM"/>
    </source>
</evidence>
<comment type="caution">
    <text evidence="3">The sequence shown here is derived from an EMBL/GenBank/DDBJ whole genome shotgun (WGS) entry which is preliminary data.</text>
</comment>
<evidence type="ECO:0000256" key="1">
    <source>
        <dbReference type="ARBA" id="ARBA00023186"/>
    </source>
</evidence>
<gene>
    <name evidence="3" type="ORF">IX56_15245</name>
</gene>
<feature type="region of interest" description="Disordered" evidence="2">
    <location>
        <begin position="1"/>
        <end position="38"/>
    </location>
</feature>
<keyword evidence="1" id="KW-0143">Chaperone</keyword>
<dbReference type="PANTHER" id="PTHR34227:SF1">
    <property type="entry name" value="DIMETHYL SULFOXIDE REDUCTASE CHAPERONE-RELATED"/>
    <property type="match status" value="1"/>
</dbReference>
<dbReference type="Gene3D" id="1.10.3480.10">
    <property type="entry name" value="TorD-like"/>
    <property type="match status" value="1"/>
</dbReference>
<name>A0A099GCE7_9RHOB</name>
<dbReference type="RefSeq" id="WP_036711899.1">
    <property type="nucleotide sequence ID" value="NZ_JRKQ01000114.1"/>
</dbReference>
<dbReference type="InterPro" id="IPR036411">
    <property type="entry name" value="TorD-like_sf"/>
</dbReference>
<feature type="compositionally biased region" description="Basic and acidic residues" evidence="2">
    <location>
        <begin position="22"/>
        <end position="32"/>
    </location>
</feature>
<evidence type="ECO:0000256" key="2">
    <source>
        <dbReference type="SAM" id="MobiDB-lite"/>
    </source>
</evidence>
<evidence type="ECO:0000313" key="4">
    <source>
        <dbReference type="Proteomes" id="UP000029858"/>
    </source>
</evidence>
<evidence type="ECO:0000313" key="3">
    <source>
        <dbReference type="EMBL" id="KGJ19853.1"/>
    </source>
</evidence>
<dbReference type="PANTHER" id="PTHR34227">
    <property type="entry name" value="CHAPERONE PROTEIN YCDY"/>
    <property type="match status" value="1"/>
</dbReference>
<organism evidence="3 4">
    <name type="scientific">Paracoccus sanguinis</name>
    <dbReference type="NCBI Taxonomy" id="1545044"/>
    <lineage>
        <taxon>Bacteria</taxon>
        <taxon>Pseudomonadati</taxon>
        <taxon>Pseudomonadota</taxon>
        <taxon>Alphaproteobacteria</taxon>
        <taxon>Rhodobacterales</taxon>
        <taxon>Paracoccaceae</taxon>
        <taxon>Paracoccus</taxon>
    </lineage>
</organism>
<sequence>MADTTKAATHDCGFGADHHHHGPADESARPEPARLSAEGQAALTAAAEALGLIIRLHDREPDAALVRGLKEVEAPALFAAILAGEDGQTAAAALAEALDALPDDPAEADMDLVAAAWAEVHITHGLRASPNGSVWMTVESLERQEPMFAVRDWYEHYGLSTPDWRRRSDDNIVHELQFVQHLLGQGTQVAAVDAGRFMDLHVLPWVPEWGRRVAARAAEPLIAASGLLTATYLEGLRELIAQVSGVRRGPVAPLPQAQAVTPDEPERFIPGVAESW</sequence>
<dbReference type="SUPFAM" id="SSF89155">
    <property type="entry name" value="TorD-like"/>
    <property type="match status" value="1"/>
</dbReference>
<dbReference type="Pfam" id="PF02613">
    <property type="entry name" value="Nitrate_red_del"/>
    <property type="match status" value="1"/>
</dbReference>
<dbReference type="InterPro" id="IPR020945">
    <property type="entry name" value="DMSO/NO3_reduct_chaperone"/>
</dbReference>
<protein>
    <recommendedName>
        <fullName evidence="5">Chaperone TorD involved in molybdoenzyme TorA maturation</fullName>
    </recommendedName>
</protein>
<dbReference type="EMBL" id="JRKQ01000114">
    <property type="protein sequence ID" value="KGJ19853.1"/>
    <property type="molecule type" value="Genomic_DNA"/>
</dbReference>
<dbReference type="AlphaFoldDB" id="A0A099GCE7"/>
<reference evidence="3 4" key="1">
    <citation type="submission" date="2014-09" db="EMBL/GenBank/DDBJ databases">
        <authorList>
            <person name="McGinnis J.M."/>
            <person name="Wolfgang W.J."/>
        </authorList>
    </citation>
    <scope>NUCLEOTIDE SEQUENCE [LARGE SCALE GENOMIC DNA]</scope>
    <source>
        <strain evidence="3 4">5503</strain>
    </source>
</reference>
<reference evidence="3 4" key="2">
    <citation type="submission" date="2014-10" db="EMBL/GenBank/DDBJ databases">
        <title>Paracoccus sanguinis sp. nov., isolated from clinical specimens of New York State patients.</title>
        <authorList>
            <person name="Mingle L.A."/>
            <person name="Cole J.A."/>
            <person name="Lapierre P."/>
            <person name="Musser K.A."/>
        </authorList>
    </citation>
    <scope>NUCLEOTIDE SEQUENCE [LARGE SCALE GENOMIC DNA]</scope>
    <source>
        <strain evidence="3 4">5503</strain>
    </source>
</reference>
<accession>A0A099GCE7</accession>
<dbReference type="Proteomes" id="UP000029858">
    <property type="component" value="Unassembled WGS sequence"/>
</dbReference>